<gene>
    <name evidence="3" type="ORF">MNB_SM-4-862</name>
</gene>
<dbReference type="PROSITE" id="PS50883">
    <property type="entry name" value="EAL"/>
    <property type="match status" value="1"/>
</dbReference>
<dbReference type="CDD" id="cd01948">
    <property type="entry name" value="EAL"/>
    <property type="match status" value="1"/>
</dbReference>
<feature type="domain" description="EAL" evidence="1">
    <location>
        <begin position="334"/>
        <end position="574"/>
    </location>
</feature>
<organism evidence="3">
    <name type="scientific">hydrothermal vent metagenome</name>
    <dbReference type="NCBI Taxonomy" id="652676"/>
    <lineage>
        <taxon>unclassified sequences</taxon>
        <taxon>metagenomes</taxon>
        <taxon>ecological metagenomes</taxon>
    </lineage>
</organism>
<dbReference type="PROSITE" id="PS50887">
    <property type="entry name" value="GGDEF"/>
    <property type="match status" value="1"/>
</dbReference>
<evidence type="ECO:0000259" key="2">
    <source>
        <dbReference type="PROSITE" id="PS50887"/>
    </source>
</evidence>
<dbReference type="Pfam" id="PF00563">
    <property type="entry name" value="EAL"/>
    <property type="match status" value="1"/>
</dbReference>
<dbReference type="InterPro" id="IPR035919">
    <property type="entry name" value="EAL_sf"/>
</dbReference>
<dbReference type="SMART" id="SM00052">
    <property type="entry name" value="EAL"/>
    <property type="match status" value="1"/>
</dbReference>
<proteinExistence type="predicted"/>
<protein>
    <submittedName>
        <fullName evidence="3">Diguanylate cyclase/phosphodiesterase (GGDEF &amp; EAL domains) with PAS/PAC sensor(S)</fullName>
    </submittedName>
</protein>
<name>A0A1W1CI65_9ZZZZ</name>
<dbReference type="CDD" id="cd01949">
    <property type="entry name" value="GGDEF"/>
    <property type="match status" value="1"/>
</dbReference>
<dbReference type="PANTHER" id="PTHR33121:SF71">
    <property type="entry name" value="OXYGEN SENSOR PROTEIN DOSP"/>
    <property type="match status" value="1"/>
</dbReference>
<dbReference type="Pfam" id="PF00990">
    <property type="entry name" value="GGDEF"/>
    <property type="match status" value="1"/>
</dbReference>
<dbReference type="InterPro" id="IPR001633">
    <property type="entry name" value="EAL_dom"/>
</dbReference>
<dbReference type="Gene3D" id="3.20.20.450">
    <property type="entry name" value="EAL domain"/>
    <property type="match status" value="1"/>
</dbReference>
<feature type="domain" description="GGDEF" evidence="2">
    <location>
        <begin position="200"/>
        <end position="323"/>
    </location>
</feature>
<reference evidence="3" key="1">
    <citation type="submission" date="2016-10" db="EMBL/GenBank/DDBJ databases">
        <authorList>
            <person name="de Groot N.N."/>
        </authorList>
    </citation>
    <scope>NUCLEOTIDE SEQUENCE</scope>
</reference>
<dbReference type="SMART" id="SM00267">
    <property type="entry name" value="GGDEF"/>
    <property type="match status" value="1"/>
</dbReference>
<dbReference type="GO" id="GO:0071111">
    <property type="term" value="F:cyclic-guanylate-specific phosphodiesterase activity"/>
    <property type="evidence" value="ECO:0007669"/>
    <property type="project" value="InterPro"/>
</dbReference>
<dbReference type="InterPro" id="IPR050706">
    <property type="entry name" value="Cyclic-di-GMP_PDE-like"/>
</dbReference>
<dbReference type="AlphaFoldDB" id="A0A1W1CI65"/>
<accession>A0A1W1CI65</accession>
<dbReference type="InterPro" id="IPR043128">
    <property type="entry name" value="Rev_trsase/Diguanyl_cyclase"/>
</dbReference>
<dbReference type="EMBL" id="FPHF01000086">
    <property type="protein sequence ID" value="SFV65392.1"/>
    <property type="molecule type" value="Genomic_DNA"/>
</dbReference>
<dbReference type="InterPro" id="IPR029787">
    <property type="entry name" value="Nucleotide_cyclase"/>
</dbReference>
<dbReference type="SUPFAM" id="SSF55781">
    <property type="entry name" value="GAF domain-like"/>
    <property type="match status" value="1"/>
</dbReference>
<dbReference type="InterPro" id="IPR000160">
    <property type="entry name" value="GGDEF_dom"/>
</dbReference>
<dbReference type="NCBIfam" id="TIGR00254">
    <property type="entry name" value="GGDEF"/>
    <property type="match status" value="1"/>
</dbReference>
<dbReference type="Gene3D" id="3.30.450.40">
    <property type="match status" value="1"/>
</dbReference>
<dbReference type="InterPro" id="IPR029016">
    <property type="entry name" value="GAF-like_dom_sf"/>
</dbReference>
<dbReference type="SUPFAM" id="SSF55073">
    <property type="entry name" value="Nucleotide cyclase"/>
    <property type="match status" value="1"/>
</dbReference>
<dbReference type="PANTHER" id="PTHR33121">
    <property type="entry name" value="CYCLIC DI-GMP PHOSPHODIESTERASE PDEF"/>
    <property type="match status" value="1"/>
</dbReference>
<sequence length="574" mass="65359">MASDSCTISNVNEVPITNEEYQNILDIQQEVLFLTGQEAKTQDILNRLCEMLEGLLPNALASLMLKKTSDGKIYVKAAPSIPDAGWDALNGEPQFITNVLTDERGTEFLQTAEAFNLCSCWSMPVKNEAKHTIGSLALSSFEHRLPAPFHKKLLETASSLVTIVLKNEQNKSHIQDMIYKDTLTGLKNKTSLQEVFNDKTYQTLIFLDINNFAYVNTAYGFDIGDKILIRVTDMLKSICPENIYRINADQFAIRFEEKMDIHAIVLKIKKYFADNTIEVANVKLKITFTYGAIYSNKDLLKHAALAIKKAKESGKNKLYIFDEDLDSSLKRESFIAMNMLLYTAFDTDMIVPYYQGIYDNTQGEITKYEALARIVTKDGEIITPYKFLDVTKLSGLLPTLTKTMIEKTFEFMSKNMYPFSINITEDDLISYYLLDFLTANAKEYNIDPSRVTLEILEGVSSGGQKNNIRQLKELKEIGFKLAIDDFGAEYSNFERVLELDVDFLKIDARYIKNIDTDKKSFEIVQAIVNFSSNMNIIVIAEFVHSKEVQKIISDLGIRYSQGYYFSEPNKELLK</sequence>
<dbReference type="Gene3D" id="3.30.70.270">
    <property type="match status" value="1"/>
</dbReference>
<evidence type="ECO:0000313" key="3">
    <source>
        <dbReference type="EMBL" id="SFV65392.1"/>
    </source>
</evidence>
<dbReference type="SUPFAM" id="SSF141868">
    <property type="entry name" value="EAL domain-like"/>
    <property type="match status" value="1"/>
</dbReference>
<evidence type="ECO:0000259" key="1">
    <source>
        <dbReference type="PROSITE" id="PS50883"/>
    </source>
</evidence>